<dbReference type="RefSeq" id="WP_011018698.1">
    <property type="nucleotide sequence ID" value="NZ_DUJS01000004.1"/>
</dbReference>
<comment type="caution">
    <text evidence="2">The sequence shown here is derived from an EMBL/GenBank/DDBJ whole genome shotgun (WGS) entry which is preliminary data.</text>
</comment>
<feature type="transmembrane region" description="Helical" evidence="1">
    <location>
        <begin position="12"/>
        <end position="32"/>
    </location>
</feature>
<accession>A0A832WPE0</accession>
<feature type="transmembrane region" description="Helical" evidence="1">
    <location>
        <begin position="111"/>
        <end position="130"/>
    </location>
</feature>
<evidence type="ECO:0008006" key="4">
    <source>
        <dbReference type="Google" id="ProtNLM"/>
    </source>
</evidence>
<dbReference type="GeneID" id="1477631"/>
<sequence>MSDDKRSYARPLGRTAMFVVASGGYYQLYWFYRNWKDFKEYLGRDVNVVLRTIGLFVPFVNLYLVWKQFVEINELLEEAGLDPCPTKILYPVWFGFFFAGNRGIFHAETRVDALGAIVALMVSCVPLLVVQKKLNEYWREVQGGLTPTWSVQGRADGGGGVVPADMGRVADLGVNARSRRTDSGEPRAET</sequence>
<dbReference type="EMBL" id="DUJS01000004">
    <property type="protein sequence ID" value="HII70519.1"/>
    <property type="molecule type" value="Genomic_DNA"/>
</dbReference>
<keyword evidence="1" id="KW-1133">Transmembrane helix</keyword>
<evidence type="ECO:0000313" key="2">
    <source>
        <dbReference type="EMBL" id="HII70519.1"/>
    </source>
</evidence>
<dbReference type="AlphaFoldDB" id="A0A832WPE0"/>
<gene>
    <name evidence="2" type="ORF">HA336_04720</name>
</gene>
<dbReference type="Proteomes" id="UP000619545">
    <property type="component" value="Unassembled WGS sequence"/>
</dbReference>
<evidence type="ECO:0000313" key="3">
    <source>
        <dbReference type="Proteomes" id="UP000619545"/>
    </source>
</evidence>
<organism evidence="2 3">
    <name type="scientific">Methanopyrus kandleri</name>
    <dbReference type="NCBI Taxonomy" id="2320"/>
    <lineage>
        <taxon>Archaea</taxon>
        <taxon>Methanobacteriati</taxon>
        <taxon>Methanobacteriota</taxon>
        <taxon>Methanomada group</taxon>
        <taxon>Methanopyri</taxon>
        <taxon>Methanopyrales</taxon>
        <taxon>Methanopyraceae</taxon>
        <taxon>Methanopyrus</taxon>
    </lineage>
</organism>
<reference evidence="2" key="1">
    <citation type="journal article" date="2020" name="bioRxiv">
        <title>A rank-normalized archaeal taxonomy based on genome phylogeny resolves widespread incomplete and uneven classifications.</title>
        <authorList>
            <person name="Rinke C."/>
            <person name="Chuvochina M."/>
            <person name="Mussig A.J."/>
            <person name="Chaumeil P.-A."/>
            <person name="Waite D.W."/>
            <person name="Whitman W.B."/>
            <person name="Parks D.H."/>
            <person name="Hugenholtz P."/>
        </authorList>
    </citation>
    <scope>NUCLEOTIDE SEQUENCE</scope>
    <source>
        <strain evidence="2">UBA8853</strain>
    </source>
</reference>
<evidence type="ECO:0000256" key="1">
    <source>
        <dbReference type="SAM" id="Phobius"/>
    </source>
</evidence>
<proteinExistence type="predicted"/>
<name>A0A832WPE0_9EURY</name>
<protein>
    <recommendedName>
        <fullName evidence="4">DUF4234 domain-containing protein</fullName>
    </recommendedName>
</protein>
<keyword evidence="1" id="KW-0472">Membrane</keyword>
<keyword evidence="1" id="KW-0812">Transmembrane</keyword>
<feature type="transmembrane region" description="Helical" evidence="1">
    <location>
        <begin position="48"/>
        <end position="66"/>
    </location>
</feature>
<dbReference type="OMA" id="WFYRNWK"/>